<evidence type="ECO:0000313" key="1">
    <source>
        <dbReference type="EMBL" id="XRI69262.1"/>
    </source>
</evidence>
<protein>
    <submittedName>
        <fullName evidence="1">AAA family ATPase</fullName>
    </submittedName>
</protein>
<gene>
    <name evidence="1" type="ORF">GL267_000820</name>
</gene>
<sequence>MHAVLKAPPPQAGLLMVEDPDQLPSVGPGQVLTDLIAAKTIPEVHLTEVFRQAAPSRIIQVAHQINAGHMPDLRHPEGLSDFYFIAVDDPAETAEKLVKLVTTHIPRRFGLDPLHDIQVLCPMNRSALGGPCAQRGPYKPALNGASTPTIEKFGRRFAPGDKAVQIQNDYEKEVFNGDIGVVQGGGRGRRHPDRRL</sequence>
<organism evidence="1 2">
    <name type="scientific">Acidithiobacillus ferrianus</name>
    <dbReference type="NCBI Taxonomy" id="2678518"/>
    <lineage>
        <taxon>Bacteria</taxon>
        <taxon>Pseudomonadati</taxon>
        <taxon>Pseudomonadota</taxon>
        <taxon>Acidithiobacillia</taxon>
        <taxon>Acidithiobacillales</taxon>
        <taxon>Acidithiobacillaceae</taxon>
        <taxon>Acidithiobacillus</taxon>
    </lineage>
</organism>
<dbReference type="EMBL" id="CP127523">
    <property type="protein sequence ID" value="XRI69262.1"/>
    <property type="molecule type" value="Genomic_DNA"/>
</dbReference>
<accession>A0ACD5HB09</accession>
<proteinExistence type="predicted"/>
<name>A0ACD5HB09_9PROT</name>
<evidence type="ECO:0000313" key="2">
    <source>
        <dbReference type="Proteomes" id="UP000470022"/>
    </source>
</evidence>
<dbReference type="Proteomes" id="UP000470022">
    <property type="component" value="Chromosome"/>
</dbReference>
<reference evidence="1" key="1">
    <citation type="submission" date="2023-06" db="EMBL/GenBank/DDBJ databases">
        <title>Complete and circular genome of Acidithiobacillus ferrianus DSM 107098.</title>
        <authorList>
            <person name="Norris P.R."/>
            <person name="Falagan C."/>
            <person name="Moya-Beltran A."/>
            <person name="Castro M."/>
            <person name="Quatrini R."/>
            <person name="Johnson D.B."/>
        </authorList>
    </citation>
    <scope>NUCLEOTIDE SEQUENCE</scope>
    <source>
        <strain evidence="1">MG</strain>
    </source>
</reference>
<keyword evidence="2" id="KW-1185">Reference proteome</keyword>